<dbReference type="GO" id="GO:0003729">
    <property type="term" value="F:mRNA binding"/>
    <property type="evidence" value="ECO:0007669"/>
    <property type="project" value="TreeGrafter"/>
</dbReference>
<feature type="domain" description="Testis-expressed protein 13 A-D N-terminal" evidence="2">
    <location>
        <begin position="3"/>
        <end position="151"/>
    </location>
</feature>
<keyword evidence="4" id="KW-1185">Reference proteome</keyword>
<dbReference type="Pfam" id="PF15186">
    <property type="entry name" value="TEX13"/>
    <property type="match status" value="1"/>
</dbReference>
<name>A0A6I9KTF9_PERMB</name>
<dbReference type="Ensembl" id="ENSPEMT00000000966.2">
    <property type="protein sequence ID" value="ENSPEMP00000000959.1"/>
    <property type="gene ID" value="ENSPEMG00000000693.2"/>
</dbReference>
<evidence type="ECO:0000313" key="3">
    <source>
        <dbReference type="Ensembl" id="ENSPEMP00000000959.1"/>
    </source>
</evidence>
<evidence type="ECO:0000313" key="4">
    <source>
        <dbReference type="Proteomes" id="UP000694547"/>
    </source>
</evidence>
<dbReference type="GeneTree" id="ENSGT00940000161342"/>
<comment type="similarity">
    <text evidence="1">Belongs to the TEX13 family.</text>
</comment>
<evidence type="ECO:0000259" key="2">
    <source>
        <dbReference type="Pfam" id="PF15186"/>
    </source>
</evidence>
<protein>
    <submittedName>
        <fullName evidence="3">Testis expressed 13B</fullName>
    </submittedName>
</protein>
<dbReference type="Proteomes" id="UP000694547">
    <property type="component" value="Chromosome X"/>
</dbReference>
<evidence type="ECO:0000256" key="1">
    <source>
        <dbReference type="ARBA" id="ARBA00008287"/>
    </source>
</evidence>
<dbReference type="PANTHER" id="PTHR23111">
    <property type="entry name" value="ZINC FINGER PROTEIN"/>
    <property type="match status" value="1"/>
</dbReference>
<organism evidence="3 4">
    <name type="scientific">Peromyscus maniculatus bairdii</name>
    <name type="common">Prairie deer mouse</name>
    <dbReference type="NCBI Taxonomy" id="230844"/>
    <lineage>
        <taxon>Eukaryota</taxon>
        <taxon>Metazoa</taxon>
        <taxon>Chordata</taxon>
        <taxon>Craniata</taxon>
        <taxon>Vertebrata</taxon>
        <taxon>Euteleostomi</taxon>
        <taxon>Mammalia</taxon>
        <taxon>Eutheria</taxon>
        <taxon>Euarchontoglires</taxon>
        <taxon>Glires</taxon>
        <taxon>Rodentia</taxon>
        <taxon>Myomorpha</taxon>
        <taxon>Muroidea</taxon>
        <taxon>Cricetidae</taxon>
        <taxon>Neotominae</taxon>
        <taxon>Peromyscus</taxon>
    </lineage>
</organism>
<reference evidence="3 4" key="1">
    <citation type="submission" date="2018-10" db="EMBL/GenBank/DDBJ databases">
        <title>Improved assembly of the deer mouse Peromyscus maniculatus genome.</title>
        <authorList>
            <person name="Lassance J.-M."/>
            <person name="Hoekstra H.E."/>
        </authorList>
    </citation>
    <scope>NUCLEOTIDE SEQUENCE [LARGE SCALE GENOMIC DNA]</scope>
</reference>
<dbReference type="PANTHER" id="PTHR23111:SF64">
    <property type="entry name" value="TESTIS-EXPRESSED PROTEIN 13A"/>
    <property type="match status" value="1"/>
</dbReference>
<reference evidence="3" key="3">
    <citation type="submission" date="2025-09" db="UniProtKB">
        <authorList>
            <consortium name="Ensembl"/>
        </authorList>
    </citation>
    <scope>IDENTIFICATION</scope>
</reference>
<proteinExistence type="inferred from homology"/>
<sequence>MNPNDPSSGFRHGKVLMFINEQMSKHTKGPEFYFENLALSWEEVEEKLRILLEDGEMPSQAREACAWGSLALGVRFAWRQGHLQGRRVQWLHDFATLHRSAAHALASDLKKLTDQREIERKEAAFQLQLAHTKLAEVQRERDLLRLKLLHARFATPMRIMKEYGGCQHQMQARNSVIVQPFTRTLP</sequence>
<reference evidence="3" key="2">
    <citation type="submission" date="2025-08" db="UniProtKB">
        <authorList>
            <consortium name="Ensembl"/>
        </authorList>
    </citation>
    <scope>IDENTIFICATION</scope>
</reference>
<dbReference type="AlphaFoldDB" id="A0A6I9KTF9"/>
<accession>A0A6I9KTF9</accession>
<dbReference type="InterPro" id="IPR028193">
    <property type="entry name" value="TEX13A-D_N"/>
</dbReference>